<proteinExistence type="predicted"/>
<dbReference type="AlphaFoldDB" id="A0AAW3S4Q8"/>
<dbReference type="EMBL" id="RAUE01000017">
    <property type="protein sequence ID" value="MBA0311519.1"/>
    <property type="molecule type" value="Genomic_DNA"/>
</dbReference>
<organism evidence="1 2">
    <name type="scientific">Stenotrophomonas maltophilia</name>
    <name type="common">Pseudomonas maltophilia</name>
    <name type="synonym">Xanthomonas maltophilia</name>
    <dbReference type="NCBI Taxonomy" id="40324"/>
    <lineage>
        <taxon>Bacteria</taxon>
        <taxon>Pseudomonadati</taxon>
        <taxon>Pseudomonadota</taxon>
        <taxon>Gammaproteobacteria</taxon>
        <taxon>Lysobacterales</taxon>
        <taxon>Lysobacteraceae</taxon>
        <taxon>Stenotrophomonas</taxon>
        <taxon>Stenotrophomonas maltophilia group</taxon>
    </lineage>
</organism>
<evidence type="ECO:0000313" key="1">
    <source>
        <dbReference type="EMBL" id="MBA0311519.1"/>
    </source>
</evidence>
<evidence type="ECO:0008006" key="3">
    <source>
        <dbReference type="Google" id="ProtNLM"/>
    </source>
</evidence>
<protein>
    <recommendedName>
        <fullName evidence="3">DNA methylase adenine-specific domain-containing protein</fullName>
    </recommendedName>
</protein>
<reference evidence="1" key="1">
    <citation type="submission" date="2018-09" db="EMBL/GenBank/DDBJ databases">
        <authorList>
            <person name="Groschel M."/>
            <person name="Kohl T."/>
            <person name="Conchillo-Sole O."/>
            <person name="Mamat U."/>
            <person name="Yero D."/>
            <person name="Niemann S."/>
            <person name="Daura X."/>
            <person name="Gibert I."/>
        </authorList>
    </citation>
    <scope>NUCLEOTIDE SEQUENCE</scope>
    <source>
        <strain evidence="1">OG156</strain>
    </source>
</reference>
<sequence length="241" mass="26806">MLKAIQAIPGESPREKMRKFTAFALKVCVINQAEELFTRGFGPLVAWCDLTLLGTDVQGSEDWCHEAGQAYGGAVETFEPFECILGRLFNELVWSGKKNDAQHFTPWGLARAMNAFAQAPQKDEWPMGDPTCGAGTLLLVKLHELAGKDSKALRGLTVKANDRDPLCAAMTALQLLSNQLIWRMPIGRVVVECKDIITQYLETRVVFWSLTRDRFIAMDEEIRLEKANRVTGADMGAANDE</sequence>
<dbReference type="InterPro" id="IPR029063">
    <property type="entry name" value="SAM-dependent_MTases_sf"/>
</dbReference>
<reference evidence="1" key="2">
    <citation type="journal article" date="2020" name="Front. Microbiol.">
        <title>Genetic Variants of the DSF Quorum Sensing System in Stenotrophomonas maltophilia Influence Virulence and Resistance Phenotypes Among Genotypically Diverse Clinical Isolates.</title>
        <authorList>
            <person name="Yero D."/>
            <person name="Huedo P."/>
            <person name="Conchillo-Sole O."/>
            <person name="Martinez-Servat S."/>
            <person name="Mamat U."/>
            <person name="Coves X."/>
            <person name="Llanas F."/>
            <person name="Roca I."/>
            <person name="Vila J."/>
            <person name="Schaible U.E."/>
            <person name="Daura X."/>
            <person name="Gibert I."/>
        </authorList>
    </citation>
    <scope>NUCLEOTIDE SEQUENCE</scope>
    <source>
        <strain evidence="1">OG156</strain>
    </source>
</reference>
<name>A0AAW3S4Q8_STEMA</name>
<evidence type="ECO:0000313" key="2">
    <source>
        <dbReference type="Proteomes" id="UP000822271"/>
    </source>
</evidence>
<gene>
    <name evidence="1" type="ORF">D7Y33_10970</name>
</gene>
<dbReference type="SUPFAM" id="SSF53335">
    <property type="entry name" value="S-adenosyl-L-methionine-dependent methyltransferases"/>
    <property type="match status" value="1"/>
</dbReference>
<accession>A0AAW3S4Q8</accession>
<dbReference type="Proteomes" id="UP000822271">
    <property type="component" value="Unassembled WGS sequence"/>
</dbReference>
<comment type="caution">
    <text evidence="1">The sequence shown here is derived from an EMBL/GenBank/DDBJ whole genome shotgun (WGS) entry which is preliminary data.</text>
</comment>
<dbReference type="Gene3D" id="3.40.50.150">
    <property type="entry name" value="Vaccinia Virus protein VP39"/>
    <property type="match status" value="1"/>
</dbReference>